<evidence type="ECO:0000256" key="3">
    <source>
        <dbReference type="ARBA" id="ARBA00015281"/>
    </source>
</evidence>
<protein>
    <recommendedName>
        <fullName evidence="3">17 kDa surface antigen</fullName>
    </recommendedName>
</protein>
<dbReference type="PANTHER" id="PTHR35603:SF2">
    <property type="entry name" value="OUTER MEMBRANE LIPOPROTEIN"/>
    <property type="match status" value="1"/>
</dbReference>
<evidence type="ECO:0000256" key="5">
    <source>
        <dbReference type="ARBA" id="ARBA00023288"/>
    </source>
</evidence>
<proteinExistence type="inferred from homology"/>
<keyword evidence="9" id="KW-1185">Reference proteome</keyword>
<dbReference type="EMBL" id="JAHWXP010000004">
    <property type="protein sequence ID" value="MBY8338260.1"/>
    <property type="molecule type" value="Genomic_DNA"/>
</dbReference>
<comment type="caution">
    <text evidence="8">The sequence shown here is derived from an EMBL/GenBank/DDBJ whole genome shotgun (WGS) entry which is preliminary data.</text>
</comment>
<comment type="similarity">
    <text evidence="2">Belongs to the rickettsiale 17 kDa surface antigen family.</text>
</comment>
<evidence type="ECO:0000256" key="4">
    <source>
        <dbReference type="ARBA" id="ARBA00023136"/>
    </source>
</evidence>
<name>A0ABS7PJ58_9SPHN</name>
<reference evidence="8 9" key="1">
    <citation type="submission" date="2021-07" db="EMBL/GenBank/DDBJ databases">
        <title>Alteriqipengyuania abyssalis NZ-12B nov, sp.nov isolated from deep sea sponge in pacific ocean.</title>
        <authorList>
            <person name="Tareen S."/>
            <person name="Wink J."/>
        </authorList>
    </citation>
    <scope>NUCLEOTIDE SEQUENCE [LARGE SCALE GENOMIC DNA]</scope>
    <source>
        <strain evidence="8 9">NZ-12B</strain>
    </source>
</reference>
<feature type="signal peptide" evidence="6">
    <location>
        <begin position="1"/>
        <end position="22"/>
    </location>
</feature>
<evidence type="ECO:0000256" key="1">
    <source>
        <dbReference type="ARBA" id="ARBA00004459"/>
    </source>
</evidence>
<dbReference type="Proteomes" id="UP000759298">
    <property type="component" value="Unassembled WGS sequence"/>
</dbReference>
<dbReference type="Pfam" id="PF05433">
    <property type="entry name" value="Rick_17kDa_Anti"/>
    <property type="match status" value="1"/>
</dbReference>
<keyword evidence="5" id="KW-0449">Lipoprotein</keyword>
<dbReference type="PANTHER" id="PTHR35603">
    <property type="match status" value="1"/>
</dbReference>
<sequence length="146" mass="15821">MKIPMMAIAASALALPAAPALAAELPVESRTSTIAASPFSATPASAHQYQRRDYRDRREYRRGYRDARREARHERRLDRGDRVWRGQDGRYRCRRSDGSTGLVIGAGVGALAGSQIAADSTLGAIIGAIGGGLLGREIERGDLRCR</sequence>
<evidence type="ECO:0000256" key="2">
    <source>
        <dbReference type="ARBA" id="ARBA00008681"/>
    </source>
</evidence>
<evidence type="ECO:0000313" key="8">
    <source>
        <dbReference type="EMBL" id="MBY8338260.1"/>
    </source>
</evidence>
<dbReference type="InterPro" id="IPR051407">
    <property type="entry name" value="Bact_OM_lipoprot/Surf_antigen"/>
</dbReference>
<accession>A0ABS7PJ58</accession>
<gene>
    <name evidence="8" type="ORF">KYN89_14520</name>
</gene>
<feature type="domain" description="Glycine zipper 2TM" evidence="7">
    <location>
        <begin position="101"/>
        <end position="139"/>
    </location>
</feature>
<comment type="subcellular location">
    <subcellularLocation>
        <location evidence="1">Cell outer membrane</location>
        <topology evidence="1">Lipid-anchor</topology>
    </subcellularLocation>
</comment>
<keyword evidence="6" id="KW-0732">Signal</keyword>
<dbReference type="InterPro" id="IPR008816">
    <property type="entry name" value="Gly_zipper_2TM_dom"/>
</dbReference>
<evidence type="ECO:0000313" key="9">
    <source>
        <dbReference type="Proteomes" id="UP000759298"/>
    </source>
</evidence>
<evidence type="ECO:0000259" key="7">
    <source>
        <dbReference type="Pfam" id="PF05433"/>
    </source>
</evidence>
<feature type="chain" id="PRO_5046779402" description="17 kDa surface antigen" evidence="6">
    <location>
        <begin position="23"/>
        <end position="146"/>
    </location>
</feature>
<dbReference type="RefSeq" id="WP_222825739.1">
    <property type="nucleotide sequence ID" value="NZ_JAHWXP010000004.1"/>
</dbReference>
<evidence type="ECO:0000256" key="6">
    <source>
        <dbReference type="SAM" id="SignalP"/>
    </source>
</evidence>
<keyword evidence="4" id="KW-0472">Membrane</keyword>
<organism evidence="8 9">
    <name type="scientific">Alteriqipengyuania abyssalis</name>
    <dbReference type="NCBI Taxonomy" id="2860200"/>
    <lineage>
        <taxon>Bacteria</taxon>
        <taxon>Pseudomonadati</taxon>
        <taxon>Pseudomonadota</taxon>
        <taxon>Alphaproteobacteria</taxon>
        <taxon>Sphingomonadales</taxon>
        <taxon>Erythrobacteraceae</taxon>
        <taxon>Alteriqipengyuania</taxon>
    </lineage>
</organism>